<gene>
    <name evidence="2" type="ORF">Adt_11598</name>
</gene>
<protein>
    <submittedName>
        <fullName evidence="2">Uncharacterized protein</fullName>
    </submittedName>
</protein>
<keyword evidence="3" id="KW-1185">Reference proteome</keyword>
<feature type="region of interest" description="Disordered" evidence="1">
    <location>
        <begin position="96"/>
        <end position="119"/>
    </location>
</feature>
<sequence>MVMLEARIHVEVQVSYSLPASLEETTFHCFVFNMVKQTLQPIGDNAKLVTSTGNKDGSRPCSSATSWHKPAVIREVLGERKRHIRRVGWILKGTHCSDQASTTPSRAPPKTDQSFESDSQVAKMSKDLAHFQVKLEKMAGVMNTFTAM</sequence>
<evidence type="ECO:0000256" key="1">
    <source>
        <dbReference type="SAM" id="MobiDB-lite"/>
    </source>
</evidence>
<evidence type="ECO:0000313" key="3">
    <source>
        <dbReference type="Proteomes" id="UP001604336"/>
    </source>
</evidence>
<evidence type="ECO:0000313" key="2">
    <source>
        <dbReference type="EMBL" id="KAL2526544.1"/>
    </source>
</evidence>
<dbReference type="AlphaFoldDB" id="A0ABD1UNB1"/>
<reference evidence="3" key="1">
    <citation type="submission" date="2024-07" db="EMBL/GenBank/DDBJ databases">
        <title>Two chromosome-level genome assemblies of Korean endemic species Abeliophyllum distichum and Forsythia ovata (Oleaceae).</title>
        <authorList>
            <person name="Jang H."/>
        </authorList>
    </citation>
    <scope>NUCLEOTIDE SEQUENCE [LARGE SCALE GENOMIC DNA]</scope>
</reference>
<dbReference type="EMBL" id="JBFOLK010000003">
    <property type="protein sequence ID" value="KAL2526544.1"/>
    <property type="molecule type" value="Genomic_DNA"/>
</dbReference>
<dbReference type="Proteomes" id="UP001604336">
    <property type="component" value="Unassembled WGS sequence"/>
</dbReference>
<accession>A0ABD1UNB1</accession>
<proteinExistence type="predicted"/>
<organism evidence="2 3">
    <name type="scientific">Abeliophyllum distichum</name>
    <dbReference type="NCBI Taxonomy" id="126358"/>
    <lineage>
        <taxon>Eukaryota</taxon>
        <taxon>Viridiplantae</taxon>
        <taxon>Streptophyta</taxon>
        <taxon>Embryophyta</taxon>
        <taxon>Tracheophyta</taxon>
        <taxon>Spermatophyta</taxon>
        <taxon>Magnoliopsida</taxon>
        <taxon>eudicotyledons</taxon>
        <taxon>Gunneridae</taxon>
        <taxon>Pentapetalae</taxon>
        <taxon>asterids</taxon>
        <taxon>lamiids</taxon>
        <taxon>Lamiales</taxon>
        <taxon>Oleaceae</taxon>
        <taxon>Forsythieae</taxon>
        <taxon>Abeliophyllum</taxon>
    </lineage>
</organism>
<name>A0ABD1UNB1_9LAMI</name>
<comment type="caution">
    <text evidence="2">The sequence shown here is derived from an EMBL/GenBank/DDBJ whole genome shotgun (WGS) entry which is preliminary data.</text>
</comment>